<dbReference type="PANTHER" id="PTHR32432">
    <property type="entry name" value="CELL DIVISION PROTEIN FTSA-RELATED"/>
    <property type="match status" value="1"/>
</dbReference>
<organism evidence="1 2">
    <name type="scientific">Parageobacillus caldoxylosilyticus NBRC 107762</name>
    <dbReference type="NCBI Taxonomy" id="1220594"/>
    <lineage>
        <taxon>Bacteria</taxon>
        <taxon>Bacillati</taxon>
        <taxon>Bacillota</taxon>
        <taxon>Bacilli</taxon>
        <taxon>Bacillales</taxon>
        <taxon>Anoxybacillaceae</taxon>
        <taxon>Saccharococcus</taxon>
    </lineage>
</organism>
<dbReference type="RefSeq" id="WP_375781783.1">
    <property type="nucleotide sequence ID" value="NZ_BAWO01000002.1"/>
</dbReference>
<evidence type="ECO:0000313" key="2">
    <source>
        <dbReference type="Proteomes" id="UP000023561"/>
    </source>
</evidence>
<dbReference type="PANTHER" id="PTHR32432:SF3">
    <property type="entry name" value="ETHANOLAMINE UTILIZATION PROTEIN EUTJ"/>
    <property type="match status" value="1"/>
</dbReference>
<comment type="caution">
    <text evidence="1">The sequence shown here is derived from an EMBL/GenBank/DDBJ whole genome shotgun (WGS) entry which is preliminary data.</text>
</comment>
<protein>
    <submittedName>
        <fullName evidence="1">Putative type IV pilus assembly protein</fullName>
    </submittedName>
</protein>
<dbReference type="Pfam" id="PF11104">
    <property type="entry name" value="PilM_2"/>
    <property type="match status" value="1"/>
</dbReference>
<dbReference type="Gene3D" id="3.30.420.40">
    <property type="match status" value="1"/>
</dbReference>
<sequence length="315" mass="36818">MVRLWKRKHKTANLVIKDHVIRYVETKPGDPLSVQKWGERPLPKGIIQDGKMIDSETLEMILEECVDEWKLKGRRVRFIVPDSFVMIRRIPLSANLEDDEIRGYLFMELGETIPVPFPNPVFDYVVVERKKEETVILLFAAPEEAVSHYTGLFEKVKLRPIAADVSPLCAYRLFYIARQMKRDDHILLIQFDQTSVNVSAFYEHKPAFMRHFPLEPYEEMEIDKASPFIDPFEDIYKEIERMMKFYSFSLQQGKQQITRVFLIGDHPQLPHVYEALQERFEAPVEQLSASMAGAVDARYYLAWGLALKEGTDDDR</sequence>
<dbReference type="InterPro" id="IPR005883">
    <property type="entry name" value="PilM"/>
</dbReference>
<reference evidence="1 2" key="1">
    <citation type="submission" date="2014-04" db="EMBL/GenBank/DDBJ databases">
        <title>Whole genome shotgun sequence of Geobacillus caldoxylosilyticus NBRC 107762.</title>
        <authorList>
            <person name="Hosoyama A."/>
            <person name="Hosoyama Y."/>
            <person name="Katano-Makiyama Y."/>
            <person name="Tsuchikane K."/>
            <person name="Ohji S."/>
            <person name="Ichikawa N."/>
            <person name="Yamazoe A."/>
            <person name="Fujita N."/>
        </authorList>
    </citation>
    <scope>NUCLEOTIDE SEQUENCE [LARGE SCALE GENOMIC DNA]</scope>
    <source>
        <strain evidence="1 2">NBRC 107762</strain>
    </source>
</reference>
<evidence type="ECO:0000313" key="1">
    <source>
        <dbReference type="EMBL" id="GAJ38242.1"/>
    </source>
</evidence>
<dbReference type="EMBL" id="BAWO01000002">
    <property type="protein sequence ID" value="GAJ38242.1"/>
    <property type="molecule type" value="Genomic_DNA"/>
</dbReference>
<dbReference type="Proteomes" id="UP000023561">
    <property type="component" value="Unassembled WGS sequence"/>
</dbReference>
<accession>A0A023DAV2</accession>
<dbReference type="InterPro" id="IPR050696">
    <property type="entry name" value="FtsA/MreB"/>
</dbReference>
<dbReference type="PIRSF" id="PIRSF019169">
    <property type="entry name" value="PilM"/>
    <property type="match status" value="1"/>
</dbReference>
<name>A0A023DAV2_9BACL</name>
<proteinExistence type="predicted"/>
<dbReference type="AlphaFoldDB" id="A0A023DAV2"/>
<keyword evidence="2" id="KW-1185">Reference proteome</keyword>
<gene>
    <name evidence="1" type="ORF">GCA01S_002_00300</name>
</gene>